<comment type="caution">
    <text evidence="2">The sequence shown here is derived from an EMBL/GenBank/DDBJ whole genome shotgun (WGS) entry which is preliminary data.</text>
</comment>
<evidence type="ECO:0000313" key="2">
    <source>
        <dbReference type="EMBL" id="MBP2478878.1"/>
    </source>
</evidence>
<dbReference type="InterPro" id="IPR020311">
    <property type="entry name" value="Uncharacterised_Rv0898c"/>
</dbReference>
<proteinExistence type="predicted"/>
<organism evidence="2 3">
    <name type="scientific">Crossiella equi</name>
    <dbReference type="NCBI Taxonomy" id="130796"/>
    <lineage>
        <taxon>Bacteria</taxon>
        <taxon>Bacillati</taxon>
        <taxon>Actinomycetota</taxon>
        <taxon>Actinomycetes</taxon>
        <taxon>Pseudonocardiales</taxon>
        <taxon>Pseudonocardiaceae</taxon>
        <taxon>Crossiella</taxon>
    </lineage>
</organism>
<name>A0ABS5AQP2_9PSEU</name>
<sequence>MAERDILRTIDELVAEEKELRHRAEGTGLSPADRDRLASLERQLDQSWDLLRRRRAATEFGQDPEAAGTRPAGEVEGYLQ</sequence>
<dbReference type="Pfam" id="PF10944">
    <property type="entry name" value="DUF2630"/>
    <property type="match status" value="1"/>
</dbReference>
<evidence type="ECO:0000313" key="3">
    <source>
        <dbReference type="Proteomes" id="UP001519363"/>
    </source>
</evidence>
<accession>A0ABS5AQP2</accession>
<dbReference type="Proteomes" id="UP001519363">
    <property type="component" value="Unassembled WGS sequence"/>
</dbReference>
<feature type="region of interest" description="Disordered" evidence="1">
    <location>
        <begin position="57"/>
        <end position="80"/>
    </location>
</feature>
<evidence type="ECO:0000256" key="1">
    <source>
        <dbReference type="SAM" id="MobiDB-lite"/>
    </source>
</evidence>
<gene>
    <name evidence="2" type="ORF">JOF53_007750</name>
</gene>
<evidence type="ECO:0008006" key="4">
    <source>
        <dbReference type="Google" id="ProtNLM"/>
    </source>
</evidence>
<keyword evidence="3" id="KW-1185">Reference proteome</keyword>
<dbReference type="RefSeq" id="WP_086786617.1">
    <property type="nucleotide sequence ID" value="NZ_JAGIOO010000001.1"/>
</dbReference>
<protein>
    <recommendedName>
        <fullName evidence="4">DUF2630 family protein</fullName>
    </recommendedName>
</protein>
<dbReference type="EMBL" id="JAGIOO010000001">
    <property type="protein sequence ID" value="MBP2478878.1"/>
    <property type="molecule type" value="Genomic_DNA"/>
</dbReference>
<reference evidence="2 3" key="1">
    <citation type="submission" date="2021-03" db="EMBL/GenBank/DDBJ databases">
        <title>Sequencing the genomes of 1000 actinobacteria strains.</title>
        <authorList>
            <person name="Klenk H.-P."/>
        </authorList>
    </citation>
    <scope>NUCLEOTIDE SEQUENCE [LARGE SCALE GENOMIC DNA]</scope>
    <source>
        <strain evidence="2 3">DSM 44580</strain>
    </source>
</reference>